<gene>
    <name evidence="1" type="ORF">MRATA1EN22A_LOCUS11826</name>
</gene>
<dbReference type="EMBL" id="OX596105">
    <property type="protein sequence ID" value="CAN0086563.1"/>
    <property type="molecule type" value="Genomic_DNA"/>
</dbReference>
<proteinExistence type="predicted"/>
<organism evidence="1 2">
    <name type="scientific">Rangifer tarandus platyrhynchus</name>
    <name type="common">Svalbard reindeer</name>
    <dbReference type="NCBI Taxonomy" id="3082113"/>
    <lineage>
        <taxon>Eukaryota</taxon>
        <taxon>Metazoa</taxon>
        <taxon>Chordata</taxon>
        <taxon>Craniata</taxon>
        <taxon>Vertebrata</taxon>
        <taxon>Euteleostomi</taxon>
        <taxon>Mammalia</taxon>
        <taxon>Eutheria</taxon>
        <taxon>Laurasiatheria</taxon>
        <taxon>Artiodactyla</taxon>
        <taxon>Ruminantia</taxon>
        <taxon>Pecora</taxon>
        <taxon>Cervidae</taxon>
        <taxon>Odocoileinae</taxon>
        <taxon>Rangifer</taxon>
    </lineage>
</organism>
<dbReference type="Proteomes" id="UP001162501">
    <property type="component" value="Chromosome 21"/>
</dbReference>
<sequence>MGMPPELKAPSVGHTSDQGVEGAVRAVGTVTPGLAAPEPRPGPASDTASGLAGSPGTGLGVAGSARRPPERPRTADSPPMCQKRMFAAARPTSLLY</sequence>
<protein>
    <submittedName>
        <fullName evidence="1">Uncharacterized protein</fullName>
    </submittedName>
</protein>
<evidence type="ECO:0000313" key="2">
    <source>
        <dbReference type="Proteomes" id="UP001162501"/>
    </source>
</evidence>
<reference evidence="1" key="2">
    <citation type="submission" date="2025-03" db="EMBL/GenBank/DDBJ databases">
        <authorList>
            <consortium name="ELIXIR-Norway"/>
            <consortium name="Elixir Norway"/>
        </authorList>
    </citation>
    <scope>NUCLEOTIDE SEQUENCE</scope>
</reference>
<reference evidence="1" key="1">
    <citation type="submission" date="2023-05" db="EMBL/GenBank/DDBJ databases">
        <authorList>
            <consortium name="ELIXIR-Norway"/>
        </authorList>
    </citation>
    <scope>NUCLEOTIDE SEQUENCE</scope>
</reference>
<name>A0AC59YYN0_RANTA</name>
<accession>A0AC59YYN0</accession>
<evidence type="ECO:0000313" key="1">
    <source>
        <dbReference type="EMBL" id="CAN0086563.1"/>
    </source>
</evidence>